<evidence type="ECO:0000313" key="3">
    <source>
        <dbReference type="WBParaSite" id="SSLN_0000920301-mRNA-1"/>
    </source>
</evidence>
<organism evidence="3">
    <name type="scientific">Schistocephalus solidus</name>
    <name type="common">Tapeworm</name>
    <dbReference type="NCBI Taxonomy" id="70667"/>
    <lineage>
        <taxon>Eukaryota</taxon>
        <taxon>Metazoa</taxon>
        <taxon>Spiralia</taxon>
        <taxon>Lophotrochozoa</taxon>
        <taxon>Platyhelminthes</taxon>
        <taxon>Cestoda</taxon>
        <taxon>Eucestoda</taxon>
        <taxon>Diphyllobothriidea</taxon>
        <taxon>Diphyllobothriidae</taxon>
        <taxon>Schistocephalus</taxon>
    </lineage>
</organism>
<reference evidence="1 2" key="2">
    <citation type="submission" date="2018-11" db="EMBL/GenBank/DDBJ databases">
        <authorList>
            <consortium name="Pathogen Informatics"/>
        </authorList>
    </citation>
    <scope>NUCLEOTIDE SEQUENCE [LARGE SCALE GENOMIC DNA]</scope>
    <source>
        <strain evidence="1 2">NST_G2</strain>
    </source>
</reference>
<name>A0A183SXB4_SCHSO</name>
<dbReference type="Proteomes" id="UP000275846">
    <property type="component" value="Unassembled WGS sequence"/>
</dbReference>
<accession>A0A183SXB4</accession>
<evidence type="ECO:0000313" key="1">
    <source>
        <dbReference type="EMBL" id="VDL95247.1"/>
    </source>
</evidence>
<dbReference type="AlphaFoldDB" id="A0A183SXB4"/>
<reference evidence="3" key="1">
    <citation type="submission" date="2016-06" db="UniProtKB">
        <authorList>
            <consortium name="WormBaseParasite"/>
        </authorList>
    </citation>
    <scope>IDENTIFICATION</scope>
</reference>
<keyword evidence="2" id="KW-1185">Reference proteome</keyword>
<gene>
    <name evidence="1" type="ORF">SSLN_LOCUS8862</name>
</gene>
<protein>
    <submittedName>
        <fullName evidence="1 3">Uncharacterized protein</fullName>
    </submittedName>
</protein>
<proteinExistence type="predicted"/>
<sequence>MIWEWWNRCQEARHWASVGADDGGELVSPKRQAEAHQVIIDTLQQTGQTSHDVIPDGKGDSSIASLCLWPASPEEGVAGTHLIQLSLLRESGLAESSNVHLVAR</sequence>
<dbReference type="OrthoDB" id="10390134at2759"/>
<dbReference type="WBParaSite" id="SSLN_0000920301-mRNA-1">
    <property type="protein sequence ID" value="SSLN_0000920301-mRNA-1"/>
    <property type="gene ID" value="SSLN_0000920301"/>
</dbReference>
<dbReference type="EMBL" id="UYSU01034894">
    <property type="protein sequence ID" value="VDL95247.1"/>
    <property type="molecule type" value="Genomic_DNA"/>
</dbReference>
<evidence type="ECO:0000313" key="2">
    <source>
        <dbReference type="Proteomes" id="UP000275846"/>
    </source>
</evidence>